<dbReference type="AlphaFoldDB" id="A0AA46DZE1"/>
<comment type="caution">
    <text evidence="8">The sequence shown here is derived from an EMBL/GenBank/DDBJ whole genome shotgun (WGS) entry which is preliminary data.</text>
</comment>
<comment type="similarity">
    <text evidence="1">Belongs to the 'phage' integrase family.</text>
</comment>
<evidence type="ECO:0000256" key="2">
    <source>
        <dbReference type="ARBA" id="ARBA00022908"/>
    </source>
</evidence>
<keyword evidence="9" id="KW-1185">Reference proteome</keyword>
<dbReference type="InterPro" id="IPR010998">
    <property type="entry name" value="Integrase_recombinase_N"/>
</dbReference>
<reference evidence="8 9" key="1">
    <citation type="submission" date="2019-03" db="EMBL/GenBank/DDBJ databases">
        <title>Genomic Encyclopedia of Type Strains, Phase IV (KMG-IV): sequencing the most valuable type-strain genomes for metagenomic binning, comparative biology and taxonomic classification.</title>
        <authorList>
            <person name="Goeker M."/>
        </authorList>
    </citation>
    <scope>NUCLEOTIDE SEQUENCE [LARGE SCALE GENOMIC DNA]</scope>
    <source>
        <strain evidence="8 9">DSM 100055</strain>
    </source>
</reference>
<sequence>MNEINIKELKNFLNYLQTEKYFAKNTLESYKIDLEVFFSMLNKNYDDITEEDILEHIEILREKYTQNTVNRKVTTYKKFFKYLYKNKKIKKLITENIKNLRQINYIPESLSKLDIKRIIENCDNDKKGARDKLVIYLLINTGLLISEILSIKKSDIVDKKYLKYSHKKYPKMIELQNDTLELLDEFIEKNNIEDNDYIFLGLTRQNFAARLKKYVKKAGINRNIYPNMFRNTLALDLLEKGEDIKNIKEKLNYINISRAGIYSIRNKKSIKDIYNEIAIGDWDVSENI</sequence>
<dbReference type="RefSeq" id="WP_134112337.1">
    <property type="nucleotide sequence ID" value="NZ_SOBG01000002.1"/>
</dbReference>
<evidence type="ECO:0000259" key="7">
    <source>
        <dbReference type="PROSITE" id="PS51900"/>
    </source>
</evidence>
<dbReference type="PROSITE" id="PS51900">
    <property type="entry name" value="CB"/>
    <property type="match status" value="1"/>
</dbReference>
<evidence type="ECO:0000259" key="6">
    <source>
        <dbReference type="PROSITE" id="PS51898"/>
    </source>
</evidence>
<dbReference type="SUPFAM" id="SSF56349">
    <property type="entry name" value="DNA breaking-rejoining enzymes"/>
    <property type="match status" value="1"/>
</dbReference>
<accession>A0AA46DZE1</accession>
<dbReference type="Proteomes" id="UP000294678">
    <property type="component" value="Unassembled WGS sequence"/>
</dbReference>
<dbReference type="Gene3D" id="1.10.150.130">
    <property type="match status" value="1"/>
</dbReference>
<keyword evidence="3 5" id="KW-0238">DNA-binding</keyword>
<dbReference type="EMBL" id="SOBG01000002">
    <property type="protein sequence ID" value="TDT71740.1"/>
    <property type="molecule type" value="Genomic_DNA"/>
</dbReference>
<dbReference type="InterPro" id="IPR011010">
    <property type="entry name" value="DNA_brk_join_enz"/>
</dbReference>
<dbReference type="Pfam" id="PF02899">
    <property type="entry name" value="Phage_int_SAM_1"/>
    <property type="match status" value="1"/>
</dbReference>
<dbReference type="PANTHER" id="PTHR30349:SF41">
    <property type="entry name" value="INTEGRASE_RECOMBINASE PROTEIN MJ0367-RELATED"/>
    <property type="match status" value="1"/>
</dbReference>
<evidence type="ECO:0000256" key="4">
    <source>
        <dbReference type="ARBA" id="ARBA00023172"/>
    </source>
</evidence>
<dbReference type="InterPro" id="IPR044068">
    <property type="entry name" value="CB"/>
</dbReference>
<proteinExistence type="inferred from homology"/>
<dbReference type="PROSITE" id="PS51898">
    <property type="entry name" value="TYR_RECOMBINASE"/>
    <property type="match status" value="1"/>
</dbReference>
<evidence type="ECO:0000256" key="5">
    <source>
        <dbReference type="PROSITE-ProRule" id="PRU01248"/>
    </source>
</evidence>
<feature type="domain" description="Core-binding (CB)" evidence="7">
    <location>
        <begin position="3"/>
        <end position="84"/>
    </location>
</feature>
<name>A0AA46DZE1_9FUSO</name>
<dbReference type="GO" id="GO:0015074">
    <property type="term" value="P:DNA integration"/>
    <property type="evidence" value="ECO:0007669"/>
    <property type="project" value="UniProtKB-KW"/>
</dbReference>
<dbReference type="InterPro" id="IPR050090">
    <property type="entry name" value="Tyrosine_recombinase_XerCD"/>
</dbReference>
<feature type="domain" description="Tyr recombinase" evidence="6">
    <location>
        <begin position="105"/>
        <end position="275"/>
    </location>
</feature>
<protein>
    <submittedName>
        <fullName evidence="8">Integrase/recombinase XerD</fullName>
    </submittedName>
</protein>
<dbReference type="PANTHER" id="PTHR30349">
    <property type="entry name" value="PHAGE INTEGRASE-RELATED"/>
    <property type="match status" value="1"/>
</dbReference>
<keyword evidence="2" id="KW-0229">DNA integration</keyword>
<dbReference type="GO" id="GO:0003677">
    <property type="term" value="F:DNA binding"/>
    <property type="evidence" value="ECO:0007669"/>
    <property type="project" value="UniProtKB-UniRule"/>
</dbReference>
<dbReference type="Pfam" id="PF00589">
    <property type="entry name" value="Phage_integrase"/>
    <property type="match status" value="1"/>
</dbReference>
<evidence type="ECO:0000313" key="8">
    <source>
        <dbReference type="EMBL" id="TDT71740.1"/>
    </source>
</evidence>
<dbReference type="GO" id="GO:0006310">
    <property type="term" value="P:DNA recombination"/>
    <property type="evidence" value="ECO:0007669"/>
    <property type="project" value="UniProtKB-KW"/>
</dbReference>
<evidence type="ECO:0000313" key="9">
    <source>
        <dbReference type="Proteomes" id="UP000294678"/>
    </source>
</evidence>
<gene>
    <name evidence="8" type="ORF">EV215_0424</name>
</gene>
<evidence type="ECO:0000256" key="3">
    <source>
        <dbReference type="ARBA" id="ARBA00023125"/>
    </source>
</evidence>
<evidence type="ECO:0000256" key="1">
    <source>
        <dbReference type="ARBA" id="ARBA00008857"/>
    </source>
</evidence>
<keyword evidence="4" id="KW-0233">DNA recombination</keyword>
<dbReference type="Gene3D" id="1.10.443.10">
    <property type="entry name" value="Intergrase catalytic core"/>
    <property type="match status" value="1"/>
</dbReference>
<dbReference type="InterPro" id="IPR013762">
    <property type="entry name" value="Integrase-like_cat_sf"/>
</dbReference>
<organism evidence="8 9">
    <name type="scientific">Hypnocyclicus thermotrophus</name>
    <dbReference type="NCBI Taxonomy" id="1627895"/>
    <lineage>
        <taxon>Bacteria</taxon>
        <taxon>Fusobacteriati</taxon>
        <taxon>Fusobacteriota</taxon>
        <taxon>Fusobacteriia</taxon>
        <taxon>Fusobacteriales</taxon>
        <taxon>Fusobacteriaceae</taxon>
        <taxon>Hypnocyclicus</taxon>
    </lineage>
</organism>
<dbReference type="InterPro" id="IPR002104">
    <property type="entry name" value="Integrase_catalytic"/>
</dbReference>
<dbReference type="InterPro" id="IPR004107">
    <property type="entry name" value="Integrase_SAM-like_N"/>
</dbReference>